<proteinExistence type="predicted"/>
<organism evidence="1 2">
    <name type="scientific">Lasiodiplodia mahajangana</name>
    <dbReference type="NCBI Taxonomy" id="1108764"/>
    <lineage>
        <taxon>Eukaryota</taxon>
        <taxon>Fungi</taxon>
        <taxon>Dikarya</taxon>
        <taxon>Ascomycota</taxon>
        <taxon>Pezizomycotina</taxon>
        <taxon>Dothideomycetes</taxon>
        <taxon>Dothideomycetes incertae sedis</taxon>
        <taxon>Botryosphaeriales</taxon>
        <taxon>Botryosphaeriaceae</taxon>
        <taxon>Lasiodiplodia</taxon>
    </lineage>
</organism>
<name>A0ACC2JTW8_9PEZI</name>
<dbReference type="Proteomes" id="UP001153332">
    <property type="component" value="Unassembled WGS sequence"/>
</dbReference>
<accession>A0ACC2JTW8</accession>
<gene>
    <name evidence="1" type="ORF">O1611_g2789</name>
</gene>
<comment type="caution">
    <text evidence="1">The sequence shown here is derived from an EMBL/GenBank/DDBJ whole genome shotgun (WGS) entry which is preliminary data.</text>
</comment>
<protein>
    <submittedName>
        <fullName evidence="1">Uncharacterized protein</fullName>
    </submittedName>
</protein>
<evidence type="ECO:0000313" key="1">
    <source>
        <dbReference type="EMBL" id="KAJ8130840.1"/>
    </source>
</evidence>
<sequence>MTWDRTMGDGAISGAIRFLCHLPFGYYAFVGISHFTFIRDHRGILLAPPLSPNVYIGEVFSGPIGIIGFLWNFFLWIPTIVASDSRLLLLGIGDAIITGFIIISLGIEATYIGFTQAQCAQLRPDAPPTSNLLFFQRVGEIEFKNKDSAEGTCRGYYAKWYVGLVVALLYALSAITNILIGSSSRRNTNSRSVRRLMKDIVGGLAECVYLLLPTRARSALFFGSRYVGHWFDYKSSRARRGLRDAYDLMPWRTHAPKGNEKGLHSVLSSEILERIALDLHYVDVVNMSLTSKRIHKAIFPEQKDLSADKEQLRHAARRRAAQIQLPRSTCLCVPQRVRNASGRGGGSAQSVGGSVGVIVMLVGVRS</sequence>
<keyword evidence="2" id="KW-1185">Reference proteome</keyword>
<reference evidence="1" key="1">
    <citation type="submission" date="2022-12" db="EMBL/GenBank/DDBJ databases">
        <title>Genome Sequence of Lasiodiplodia mahajangana.</title>
        <authorList>
            <person name="Buettner E."/>
        </authorList>
    </citation>
    <scope>NUCLEOTIDE SEQUENCE</scope>
    <source>
        <strain evidence="1">VT137</strain>
    </source>
</reference>
<evidence type="ECO:0000313" key="2">
    <source>
        <dbReference type="Proteomes" id="UP001153332"/>
    </source>
</evidence>
<dbReference type="EMBL" id="JAPUUL010000412">
    <property type="protein sequence ID" value="KAJ8130840.1"/>
    <property type="molecule type" value="Genomic_DNA"/>
</dbReference>